<dbReference type="InterPro" id="IPR002379">
    <property type="entry name" value="ATPase_proteolipid_c-like_dom"/>
</dbReference>
<feature type="transmembrane region" description="Helical" evidence="8">
    <location>
        <begin position="55"/>
        <end position="81"/>
    </location>
</feature>
<comment type="function">
    <text evidence="8">Key component of the F(0) channel; it plays a direct role in translocation across the membrane. A homomeric c-ring of between 10-14 subunits forms the central stalk rotor element with the F(1) delta and epsilon subunits.</text>
</comment>
<reference evidence="10 11" key="1">
    <citation type="submission" date="2015-02" db="EMBL/GenBank/DDBJ databases">
        <authorList>
            <person name="Ju K.-S."/>
            <person name="Doroghazi J.R."/>
            <person name="Metcalf W."/>
        </authorList>
    </citation>
    <scope>NUCLEOTIDE SEQUENCE [LARGE SCALE GENOMIC DNA]</scope>
    <source>
        <strain evidence="10 11">NRRL B-16140</strain>
    </source>
</reference>
<dbReference type="eggNOG" id="COG0636">
    <property type="taxonomic scope" value="Bacteria"/>
</dbReference>
<keyword evidence="8" id="KW-1003">Cell membrane</keyword>
<dbReference type="EMBL" id="JYJG01000134">
    <property type="protein sequence ID" value="KJK47480.1"/>
    <property type="molecule type" value="Genomic_DNA"/>
</dbReference>
<keyword evidence="8" id="KW-0066">ATP synthesis</keyword>
<comment type="caution">
    <text evidence="10">The sequence shown here is derived from an EMBL/GenBank/DDBJ whole genome shotgun (WGS) entry which is preliminary data.</text>
</comment>
<feature type="site" description="Reversibly protonated during proton transport" evidence="8">
    <location>
        <position position="68"/>
    </location>
</feature>
<gene>
    <name evidence="8" type="primary">atpE</name>
    <name evidence="10" type="ORF">UK23_20155</name>
</gene>
<evidence type="ECO:0000256" key="1">
    <source>
        <dbReference type="ARBA" id="ARBA00004141"/>
    </source>
</evidence>
<keyword evidence="5 8" id="KW-1133">Transmembrane helix</keyword>
<dbReference type="InterPro" id="IPR038662">
    <property type="entry name" value="ATP_synth_F0_csu_sf"/>
</dbReference>
<dbReference type="Proteomes" id="UP000033393">
    <property type="component" value="Unassembled WGS sequence"/>
</dbReference>
<evidence type="ECO:0000313" key="11">
    <source>
        <dbReference type="Proteomes" id="UP000033393"/>
    </source>
</evidence>
<evidence type="ECO:0000256" key="7">
    <source>
        <dbReference type="ARBA" id="ARBA00023136"/>
    </source>
</evidence>
<keyword evidence="3 8" id="KW-0138">CF(0)</keyword>
<name>A0A0F0GW20_LENAE</name>
<keyword evidence="7 8" id="KW-0472">Membrane</keyword>
<keyword evidence="6 8" id="KW-0446">Lipid-binding</keyword>
<dbReference type="STRING" id="68170.GCA_000974445_07673"/>
<dbReference type="AlphaFoldDB" id="A0A0F0GW20"/>
<evidence type="ECO:0000256" key="8">
    <source>
        <dbReference type="HAMAP-Rule" id="MF_01396"/>
    </source>
</evidence>
<dbReference type="HAMAP" id="MF_01396">
    <property type="entry name" value="ATP_synth_c_bact"/>
    <property type="match status" value="1"/>
</dbReference>
<evidence type="ECO:0000259" key="9">
    <source>
        <dbReference type="Pfam" id="PF00137"/>
    </source>
</evidence>
<dbReference type="PANTHER" id="PTHR10031:SF0">
    <property type="entry name" value="ATPASE PROTEIN 9"/>
    <property type="match status" value="1"/>
</dbReference>
<dbReference type="GO" id="GO:0045259">
    <property type="term" value="C:proton-transporting ATP synthase complex"/>
    <property type="evidence" value="ECO:0007669"/>
    <property type="project" value="UniProtKB-KW"/>
</dbReference>
<comment type="similarity">
    <text evidence="2 8">Belongs to the ATPase C chain family.</text>
</comment>
<dbReference type="InterPro" id="IPR035921">
    <property type="entry name" value="F/V-ATP_Csub_sf"/>
</dbReference>
<protein>
    <recommendedName>
        <fullName evidence="8">ATP synthase subunit c</fullName>
    </recommendedName>
    <alternativeName>
        <fullName evidence="8">ATP synthase F(0) sector subunit c</fullName>
    </alternativeName>
    <alternativeName>
        <fullName evidence="8">F-type ATPase subunit c</fullName>
        <shortName evidence="8">F-ATPase subunit c</shortName>
    </alternativeName>
    <alternativeName>
        <fullName evidence="8">Lipid-binding protein</fullName>
    </alternativeName>
</protein>
<accession>A0A0F0GW20</accession>
<proteinExistence type="inferred from homology"/>
<organism evidence="10 11">
    <name type="scientific">Lentzea aerocolonigenes</name>
    <name type="common">Lechevalieria aerocolonigenes</name>
    <name type="synonym">Saccharothrix aerocolonigenes</name>
    <dbReference type="NCBI Taxonomy" id="68170"/>
    <lineage>
        <taxon>Bacteria</taxon>
        <taxon>Bacillati</taxon>
        <taxon>Actinomycetota</taxon>
        <taxon>Actinomycetes</taxon>
        <taxon>Pseudonocardiales</taxon>
        <taxon>Pseudonocardiaceae</taxon>
        <taxon>Lentzea</taxon>
    </lineage>
</organism>
<sequence>MSALMVAQEAFNGNINPGLAAIGYGLAAIGPGIGVGLIFSSVISGTARQPEARGVLLGLAWTTFAIVEVLALIGFVVYFIATAGA</sequence>
<evidence type="ECO:0000256" key="2">
    <source>
        <dbReference type="ARBA" id="ARBA00006704"/>
    </source>
</evidence>
<dbReference type="PRINTS" id="PR00124">
    <property type="entry name" value="ATPASEC"/>
</dbReference>
<keyword evidence="11" id="KW-1185">Reference proteome</keyword>
<dbReference type="SUPFAM" id="SSF81333">
    <property type="entry name" value="F1F0 ATP synthase subunit C"/>
    <property type="match status" value="1"/>
</dbReference>
<keyword evidence="8" id="KW-0813">Transport</keyword>
<dbReference type="GO" id="GO:0008289">
    <property type="term" value="F:lipid binding"/>
    <property type="evidence" value="ECO:0007669"/>
    <property type="project" value="UniProtKB-KW"/>
</dbReference>
<evidence type="ECO:0000313" key="10">
    <source>
        <dbReference type="EMBL" id="KJK47480.1"/>
    </source>
</evidence>
<keyword evidence="8" id="KW-0406">Ion transport</keyword>
<keyword evidence="4 8" id="KW-0812">Transmembrane</keyword>
<feature type="domain" description="V-ATPase proteolipid subunit C-like" evidence="9">
    <location>
        <begin position="20"/>
        <end position="80"/>
    </location>
</feature>
<evidence type="ECO:0000256" key="5">
    <source>
        <dbReference type="ARBA" id="ARBA00022989"/>
    </source>
</evidence>
<dbReference type="Pfam" id="PF00137">
    <property type="entry name" value="ATP-synt_C"/>
    <property type="match status" value="1"/>
</dbReference>
<dbReference type="GO" id="GO:0033177">
    <property type="term" value="C:proton-transporting two-sector ATPase complex, proton-transporting domain"/>
    <property type="evidence" value="ECO:0007669"/>
    <property type="project" value="InterPro"/>
</dbReference>
<evidence type="ECO:0000256" key="4">
    <source>
        <dbReference type="ARBA" id="ARBA00022692"/>
    </source>
</evidence>
<dbReference type="PATRIC" id="fig|68170.10.peg.5084"/>
<dbReference type="PANTHER" id="PTHR10031">
    <property type="entry name" value="ATP SYNTHASE LIPID-BINDING PROTEIN, MITOCHONDRIAL"/>
    <property type="match status" value="1"/>
</dbReference>
<comment type="subcellular location">
    <subcellularLocation>
        <location evidence="8">Cell membrane</location>
        <topology evidence="8">Multi-pass membrane protein</topology>
    </subcellularLocation>
    <subcellularLocation>
        <location evidence="1">Membrane</location>
        <topology evidence="1">Multi-pass membrane protein</topology>
    </subcellularLocation>
</comment>
<evidence type="ECO:0000256" key="3">
    <source>
        <dbReference type="ARBA" id="ARBA00022547"/>
    </source>
</evidence>
<comment type="function">
    <text evidence="8">F(1)F(0) ATP synthase produces ATP from ADP in the presence of a proton or sodium gradient. F-type ATPases consist of two structural domains, F(1) containing the extramembraneous catalytic core and F(0) containing the membrane proton channel, linked together by a central stalk and a peripheral stalk. During catalysis, ATP synthesis in the catalytic domain of F(1) is coupled via a rotary mechanism of the central stalk subunits to proton translocation.</text>
</comment>
<feature type="transmembrane region" description="Helical" evidence="8">
    <location>
        <begin position="20"/>
        <end position="43"/>
    </location>
</feature>
<dbReference type="Gene3D" id="1.20.20.10">
    <property type="entry name" value="F1F0 ATP synthase subunit C"/>
    <property type="match status" value="1"/>
</dbReference>
<dbReference type="GO" id="GO:0046933">
    <property type="term" value="F:proton-transporting ATP synthase activity, rotational mechanism"/>
    <property type="evidence" value="ECO:0007669"/>
    <property type="project" value="UniProtKB-UniRule"/>
</dbReference>
<dbReference type="CDD" id="cd18121">
    <property type="entry name" value="ATP-synt_Fo_c"/>
    <property type="match status" value="1"/>
</dbReference>
<dbReference type="InterPro" id="IPR000454">
    <property type="entry name" value="ATP_synth_F0_csu"/>
</dbReference>
<evidence type="ECO:0000256" key="6">
    <source>
        <dbReference type="ARBA" id="ARBA00023121"/>
    </source>
</evidence>
<keyword evidence="8" id="KW-0375">Hydrogen ion transport</keyword>
<dbReference type="GO" id="GO:0005886">
    <property type="term" value="C:plasma membrane"/>
    <property type="evidence" value="ECO:0007669"/>
    <property type="project" value="UniProtKB-SubCell"/>
</dbReference>